<keyword evidence="1" id="KW-1133">Transmembrane helix</keyword>
<evidence type="ECO:0000256" key="1">
    <source>
        <dbReference type="SAM" id="Phobius"/>
    </source>
</evidence>
<feature type="transmembrane region" description="Helical" evidence="1">
    <location>
        <begin position="92"/>
        <end position="109"/>
    </location>
</feature>
<protein>
    <submittedName>
        <fullName evidence="2">Uncharacterized protein</fullName>
    </submittedName>
</protein>
<dbReference type="Proteomes" id="UP000185663">
    <property type="component" value="Chromosome I"/>
</dbReference>
<keyword evidence="1" id="KW-0812">Transmembrane</keyword>
<gene>
    <name evidence="2" type="ORF">SAMN04489860_1117</name>
</gene>
<keyword evidence="3" id="KW-1185">Reference proteome</keyword>
<proteinExistence type="predicted"/>
<dbReference type="EMBL" id="LT629776">
    <property type="protein sequence ID" value="SDS24276.1"/>
    <property type="molecule type" value="Genomic_DNA"/>
</dbReference>
<evidence type="ECO:0000313" key="2">
    <source>
        <dbReference type="EMBL" id="SDS24276.1"/>
    </source>
</evidence>
<organism evidence="2 3">
    <name type="scientific">Paraoerskovia marina</name>
    <dbReference type="NCBI Taxonomy" id="545619"/>
    <lineage>
        <taxon>Bacteria</taxon>
        <taxon>Bacillati</taxon>
        <taxon>Actinomycetota</taxon>
        <taxon>Actinomycetes</taxon>
        <taxon>Micrococcales</taxon>
        <taxon>Cellulomonadaceae</taxon>
        <taxon>Paraoerskovia</taxon>
    </lineage>
</organism>
<dbReference type="AlphaFoldDB" id="A0A1H1QLL4"/>
<dbReference type="STRING" id="545619.SAMN04489860_1117"/>
<keyword evidence="1" id="KW-0472">Membrane</keyword>
<dbReference type="RefSeq" id="WP_029253057.1">
    <property type="nucleotide sequence ID" value="NZ_LT629776.1"/>
</dbReference>
<reference evidence="2 3" key="1">
    <citation type="submission" date="2016-10" db="EMBL/GenBank/DDBJ databases">
        <authorList>
            <person name="de Groot N.N."/>
        </authorList>
    </citation>
    <scope>NUCLEOTIDE SEQUENCE [LARGE SCALE GENOMIC DNA]</scope>
    <source>
        <strain evidence="2 3">DSM 22126</strain>
    </source>
</reference>
<sequence>MTGTTIAPSGLSSTLATVRRISLRLVNVSAWLVFAMAWGQIATAGYGLFAIESMPMTEASSLDAHRTLGYATEFVGVGMMVFLLVAWPRWSVTWPAVTLFAVMLVQPVLQRLGDTAPILGAMHAANALVTIALAFLVARRAQRALSCRD</sequence>
<name>A0A1H1QLL4_9CELL</name>
<feature type="transmembrane region" description="Helical" evidence="1">
    <location>
        <begin position="115"/>
        <end position="138"/>
    </location>
</feature>
<accession>A0A1H1QLL4</accession>
<evidence type="ECO:0000313" key="3">
    <source>
        <dbReference type="Proteomes" id="UP000185663"/>
    </source>
</evidence>
<feature type="transmembrane region" description="Helical" evidence="1">
    <location>
        <begin position="28"/>
        <end position="48"/>
    </location>
</feature>
<feature type="transmembrane region" description="Helical" evidence="1">
    <location>
        <begin position="68"/>
        <end position="85"/>
    </location>
</feature>